<feature type="transmembrane region" description="Helical" evidence="5">
    <location>
        <begin position="39"/>
        <end position="59"/>
    </location>
</feature>
<evidence type="ECO:0000256" key="5">
    <source>
        <dbReference type="SAM" id="Phobius"/>
    </source>
</evidence>
<keyword evidence="4 5" id="KW-0472">Membrane</keyword>
<keyword evidence="5" id="KW-1133">Transmembrane helix</keyword>
<reference evidence="7" key="1">
    <citation type="submission" date="2019-06" db="EMBL/GenBank/DDBJ databases">
        <authorList>
            <consortium name="Wellcome Sanger Institute Data Sharing"/>
        </authorList>
    </citation>
    <scope>NUCLEOTIDE SEQUENCE [LARGE SCALE GENOMIC DNA]</scope>
</reference>
<keyword evidence="5" id="KW-0812">Transmembrane</keyword>
<organism evidence="7 8">
    <name type="scientific">Sphaeramia orbicularis</name>
    <name type="common">orbiculate cardinalfish</name>
    <dbReference type="NCBI Taxonomy" id="375764"/>
    <lineage>
        <taxon>Eukaryota</taxon>
        <taxon>Metazoa</taxon>
        <taxon>Chordata</taxon>
        <taxon>Craniata</taxon>
        <taxon>Vertebrata</taxon>
        <taxon>Euteleostomi</taxon>
        <taxon>Actinopterygii</taxon>
        <taxon>Neopterygii</taxon>
        <taxon>Teleostei</taxon>
        <taxon>Neoteleostei</taxon>
        <taxon>Acanthomorphata</taxon>
        <taxon>Gobiaria</taxon>
        <taxon>Kurtiformes</taxon>
        <taxon>Apogonoidei</taxon>
        <taxon>Apogonidae</taxon>
        <taxon>Apogoninae</taxon>
        <taxon>Sphaeramia</taxon>
    </lineage>
</organism>
<dbReference type="GO" id="GO:0005164">
    <property type="term" value="F:tumor necrosis factor receptor binding"/>
    <property type="evidence" value="ECO:0007669"/>
    <property type="project" value="InterPro"/>
</dbReference>
<dbReference type="PANTHER" id="PTHR11471:SF56">
    <property type="entry name" value="TUMOR NECROSIS FACTOR LIGAND SUPERFAMILY MEMBER 14-LIKE"/>
    <property type="match status" value="1"/>
</dbReference>
<evidence type="ECO:0000259" key="6">
    <source>
        <dbReference type="PROSITE" id="PS50049"/>
    </source>
</evidence>
<name>A0A673B6Y8_9TELE</name>
<proteinExistence type="inferred from homology"/>
<dbReference type="PROSITE" id="PS50049">
    <property type="entry name" value="THD_2"/>
    <property type="match status" value="1"/>
</dbReference>
<comment type="subcellular location">
    <subcellularLocation>
        <location evidence="1">Membrane</location>
    </subcellularLocation>
</comment>
<dbReference type="InterPro" id="IPR008983">
    <property type="entry name" value="Tumour_necrosis_fac-like_dom"/>
</dbReference>
<dbReference type="GO" id="GO:0005125">
    <property type="term" value="F:cytokine activity"/>
    <property type="evidence" value="ECO:0007669"/>
    <property type="project" value="UniProtKB-KW"/>
</dbReference>
<dbReference type="InterPro" id="IPR006052">
    <property type="entry name" value="TNF_dom"/>
</dbReference>
<evidence type="ECO:0000313" key="8">
    <source>
        <dbReference type="Proteomes" id="UP000472271"/>
    </source>
</evidence>
<dbReference type="InParanoid" id="A0A673B6Y8"/>
<dbReference type="Gene3D" id="2.60.120.40">
    <property type="match status" value="1"/>
</dbReference>
<dbReference type="Pfam" id="PF00229">
    <property type="entry name" value="TNF"/>
    <property type="match status" value="1"/>
</dbReference>
<dbReference type="RefSeq" id="XP_029999227.1">
    <property type="nucleotide sequence ID" value="XM_030143367.1"/>
</dbReference>
<dbReference type="OrthoDB" id="6116320at2759"/>
<dbReference type="PANTHER" id="PTHR11471">
    <property type="entry name" value="TUMOR NECROSIS FACTOR FAMILY MEMBER"/>
    <property type="match status" value="1"/>
</dbReference>
<dbReference type="Ensembl" id="ENSSORT00005039072.1">
    <property type="protein sequence ID" value="ENSSORP00005038081.1"/>
    <property type="gene ID" value="ENSSORG00005017843.1"/>
</dbReference>
<accession>A0A673B6Y8</accession>
<dbReference type="Proteomes" id="UP000472271">
    <property type="component" value="Chromosome 1"/>
</dbReference>
<evidence type="ECO:0000313" key="7">
    <source>
        <dbReference type="Ensembl" id="ENSSORP00005038081.1"/>
    </source>
</evidence>
<dbReference type="CDD" id="cd00184">
    <property type="entry name" value="TNF"/>
    <property type="match status" value="1"/>
</dbReference>
<evidence type="ECO:0000256" key="4">
    <source>
        <dbReference type="ARBA" id="ARBA00023136"/>
    </source>
</evidence>
<dbReference type="SUPFAM" id="SSF49842">
    <property type="entry name" value="TNF-like"/>
    <property type="match status" value="1"/>
</dbReference>
<keyword evidence="8" id="KW-1185">Reference proteome</keyword>
<evidence type="ECO:0000256" key="2">
    <source>
        <dbReference type="ARBA" id="ARBA00008670"/>
    </source>
</evidence>
<gene>
    <name evidence="7" type="primary">LOC115425422</name>
</gene>
<protein>
    <submittedName>
        <fullName evidence="7">Tumor necrosis factor ligand superfamily member 14-like</fullName>
    </submittedName>
</protein>
<feature type="domain" description="THD" evidence="6">
    <location>
        <begin position="119"/>
        <end position="263"/>
    </location>
</feature>
<comment type="similarity">
    <text evidence="2">Belongs to the tumor necrosis factor family.</text>
</comment>
<dbReference type="SMART" id="SM00207">
    <property type="entry name" value="TNF"/>
    <property type="match status" value="1"/>
</dbReference>
<reference evidence="7" key="3">
    <citation type="submission" date="2025-09" db="UniProtKB">
        <authorList>
            <consortium name="Ensembl"/>
        </authorList>
    </citation>
    <scope>IDENTIFICATION</scope>
</reference>
<dbReference type="AlphaFoldDB" id="A0A673B6Y8"/>
<dbReference type="GO" id="GO:0005615">
    <property type="term" value="C:extracellular space"/>
    <property type="evidence" value="ECO:0007669"/>
    <property type="project" value="UniProtKB-KW"/>
</dbReference>
<dbReference type="GO" id="GO:0016020">
    <property type="term" value="C:membrane"/>
    <property type="evidence" value="ECO:0007669"/>
    <property type="project" value="UniProtKB-SubCell"/>
</dbReference>
<dbReference type="GeneID" id="115425422"/>
<reference evidence="7" key="2">
    <citation type="submission" date="2025-08" db="UniProtKB">
        <authorList>
            <consortium name="Ensembl"/>
        </authorList>
    </citation>
    <scope>IDENTIFICATION</scope>
</reference>
<dbReference type="GO" id="GO:0006955">
    <property type="term" value="P:immune response"/>
    <property type="evidence" value="ECO:0007669"/>
    <property type="project" value="InterPro"/>
</dbReference>
<keyword evidence="3" id="KW-0202">Cytokine</keyword>
<sequence length="265" mass="29563">MVEGGVGTSPHVFVVDSQASYASLPSKKKPWWNRVRQRFLLPLLGLVLFGLAVEGFFLYKLYQKTEMFFCLPPSLCHNQSNPQISAQLGGPVPSPGRTEVGSVEFHTTQPLPDQLKRRPMAHLLGPRGSVGPDNVVLWQKQGEAFTLDMGYNNGRLVTEKEGYYYLYSKVHLNAAKECLVISHKVLKNTNAYGKPIELMKSKSFRCPTQEPPSQRSSNAENLWNSFLAGIFHLEKGDQIYVTLDNGQSLRPGPTDSFMGAFMISP</sequence>
<evidence type="ECO:0000256" key="1">
    <source>
        <dbReference type="ARBA" id="ARBA00004370"/>
    </source>
</evidence>
<evidence type="ECO:0000256" key="3">
    <source>
        <dbReference type="ARBA" id="ARBA00022514"/>
    </source>
</evidence>